<keyword evidence="1" id="KW-0175">Coiled coil</keyword>
<evidence type="ECO:0000256" key="3">
    <source>
        <dbReference type="SAM" id="SignalP"/>
    </source>
</evidence>
<feature type="region of interest" description="Disordered" evidence="2">
    <location>
        <begin position="22"/>
        <end position="65"/>
    </location>
</feature>
<feature type="chain" id="PRO_5041675322" description="Cell wall hydrolase" evidence="3">
    <location>
        <begin position="23"/>
        <end position="134"/>
    </location>
</feature>
<dbReference type="Proteomes" id="UP001302429">
    <property type="component" value="Chromosome"/>
</dbReference>
<proteinExistence type="predicted"/>
<dbReference type="KEGG" id="acoa:RB602_12080"/>
<protein>
    <recommendedName>
        <fullName evidence="6">Cell wall hydrolase</fullName>
    </recommendedName>
</protein>
<name>A0AA97F591_9SPHN</name>
<feature type="signal peptide" evidence="3">
    <location>
        <begin position="1"/>
        <end position="22"/>
    </location>
</feature>
<accession>A0AA97F591</accession>
<keyword evidence="5" id="KW-1185">Reference proteome</keyword>
<reference evidence="4 5" key="1">
    <citation type="submission" date="2023-10" db="EMBL/GenBank/DDBJ databases">
        <title>Complete genome sequence of a Sphingomonadaceae bacterium.</title>
        <authorList>
            <person name="Yan C."/>
        </authorList>
    </citation>
    <scope>NUCLEOTIDE SEQUENCE [LARGE SCALE GENOMIC DNA]</scope>
    <source>
        <strain evidence="4 5">SCSIO 66989</strain>
    </source>
</reference>
<evidence type="ECO:0000256" key="2">
    <source>
        <dbReference type="SAM" id="MobiDB-lite"/>
    </source>
</evidence>
<evidence type="ECO:0000313" key="4">
    <source>
        <dbReference type="EMBL" id="WOE74579.1"/>
    </source>
</evidence>
<sequence length="134" mass="14574">MMIQQIFTIAALSVAVATPPLAAQDKTNSGDDTGAETPLTPEQEARRQANEQQAQMAREQVRRNVEGEAQYNAELAEQSDELIDRAGSLAEYDAAVKAYEKARADYEAAVKQWQADVAACEAGDRSRCAQPEAE</sequence>
<evidence type="ECO:0000256" key="1">
    <source>
        <dbReference type="SAM" id="Coils"/>
    </source>
</evidence>
<dbReference type="AlphaFoldDB" id="A0AA97F591"/>
<dbReference type="EMBL" id="CP136594">
    <property type="protein sequence ID" value="WOE74579.1"/>
    <property type="molecule type" value="Genomic_DNA"/>
</dbReference>
<keyword evidence="3" id="KW-0732">Signal</keyword>
<organism evidence="4 5">
    <name type="scientific">Alterisphingorhabdus coralli</name>
    <dbReference type="NCBI Taxonomy" id="3071408"/>
    <lineage>
        <taxon>Bacteria</taxon>
        <taxon>Pseudomonadati</taxon>
        <taxon>Pseudomonadota</taxon>
        <taxon>Alphaproteobacteria</taxon>
        <taxon>Sphingomonadales</taxon>
        <taxon>Sphingomonadaceae</taxon>
        <taxon>Alterisphingorhabdus (ex Yan et al. 2024)</taxon>
    </lineage>
</organism>
<gene>
    <name evidence="4" type="ORF">RB602_12080</name>
</gene>
<evidence type="ECO:0000313" key="5">
    <source>
        <dbReference type="Proteomes" id="UP001302429"/>
    </source>
</evidence>
<evidence type="ECO:0008006" key="6">
    <source>
        <dbReference type="Google" id="ProtNLM"/>
    </source>
</evidence>
<feature type="coiled-coil region" evidence="1">
    <location>
        <begin position="89"/>
        <end position="116"/>
    </location>
</feature>
<dbReference type="RefSeq" id="WP_317080837.1">
    <property type="nucleotide sequence ID" value="NZ_CP136594.1"/>
</dbReference>